<accession>A0ABD1YSR9</accession>
<dbReference type="EMBL" id="JBHFFA010000003">
    <property type="protein sequence ID" value="KAL2633608.1"/>
    <property type="molecule type" value="Genomic_DNA"/>
</dbReference>
<comment type="caution">
    <text evidence="1">The sequence shown here is derived from an EMBL/GenBank/DDBJ whole genome shotgun (WGS) entry which is preliminary data.</text>
</comment>
<evidence type="ECO:0000313" key="1">
    <source>
        <dbReference type="EMBL" id="KAL2633608.1"/>
    </source>
</evidence>
<reference evidence="1 2" key="1">
    <citation type="submission" date="2024-09" db="EMBL/GenBank/DDBJ databases">
        <title>Chromosome-scale assembly of Riccia fluitans.</title>
        <authorList>
            <person name="Paukszto L."/>
            <person name="Sawicki J."/>
            <person name="Karawczyk K."/>
            <person name="Piernik-Szablinska J."/>
            <person name="Szczecinska M."/>
            <person name="Mazdziarz M."/>
        </authorList>
    </citation>
    <scope>NUCLEOTIDE SEQUENCE [LARGE SCALE GENOMIC DNA]</scope>
    <source>
        <strain evidence="1">Rf_01</strain>
        <tissue evidence="1">Aerial parts of the thallus</tissue>
    </source>
</reference>
<sequence>MLVLMKKSTSFCGCNVVGDDFRVEGFMGDLLRTIKFETLRCSVSFHSGGENIIKIFVKFVNGLTDFEARGAGAPRAVSGMKNSQQDSVL</sequence>
<keyword evidence="2" id="KW-1185">Reference proteome</keyword>
<dbReference type="Proteomes" id="UP001605036">
    <property type="component" value="Unassembled WGS sequence"/>
</dbReference>
<organism evidence="1 2">
    <name type="scientific">Riccia fluitans</name>
    <dbReference type="NCBI Taxonomy" id="41844"/>
    <lineage>
        <taxon>Eukaryota</taxon>
        <taxon>Viridiplantae</taxon>
        <taxon>Streptophyta</taxon>
        <taxon>Embryophyta</taxon>
        <taxon>Marchantiophyta</taxon>
        <taxon>Marchantiopsida</taxon>
        <taxon>Marchantiidae</taxon>
        <taxon>Marchantiales</taxon>
        <taxon>Ricciaceae</taxon>
        <taxon>Riccia</taxon>
    </lineage>
</organism>
<dbReference type="AlphaFoldDB" id="A0ABD1YSR9"/>
<gene>
    <name evidence="1" type="ORF">R1flu_005087</name>
</gene>
<protein>
    <submittedName>
        <fullName evidence="1">Uncharacterized protein</fullName>
    </submittedName>
</protein>
<evidence type="ECO:0000313" key="2">
    <source>
        <dbReference type="Proteomes" id="UP001605036"/>
    </source>
</evidence>
<proteinExistence type="predicted"/>
<name>A0ABD1YSR9_9MARC</name>